<accession>A0ABS8KN04</accession>
<dbReference type="InterPro" id="IPR045864">
    <property type="entry name" value="aa-tRNA-synth_II/BPL/LPL"/>
</dbReference>
<sequence>MTDPAASAYRRFRDELLHHGLLISMGVDGLFGRSGGFERVLEGVNAAIGAVGDVDRPEVMRFPPGIGSLQLEQSGYLRNFPHLAGTVASFSGGDDDHRALLDSLSKGEDWSGTQRPTGVALTPAACYGAYPVVAARGRLPEAGALVDVYTWCFRHEPSIDPARMQMFRQREHVRIGSPAQIATFRETWLERARSLVESLGLPMAIEVANDPFFGRVGRILANSQRERSLKFELLVPIVAEAPRTACVSFNDHRDLFGRAWAIEAQDGGVAHTACVGFGVERLTLALLRHHGFVPGDWPAGVRHVLGL</sequence>
<evidence type="ECO:0000259" key="1">
    <source>
        <dbReference type="PROSITE" id="PS50862"/>
    </source>
</evidence>
<dbReference type="EMBL" id="JAJISD010000001">
    <property type="protein sequence ID" value="MCC8427444.1"/>
    <property type="molecule type" value="Genomic_DNA"/>
</dbReference>
<organism evidence="2 3">
    <name type="scientific">Reyranella aquatilis</name>
    <dbReference type="NCBI Taxonomy" id="2035356"/>
    <lineage>
        <taxon>Bacteria</taxon>
        <taxon>Pseudomonadati</taxon>
        <taxon>Pseudomonadota</taxon>
        <taxon>Alphaproteobacteria</taxon>
        <taxon>Hyphomicrobiales</taxon>
        <taxon>Reyranellaceae</taxon>
        <taxon>Reyranella</taxon>
    </lineage>
</organism>
<gene>
    <name evidence="2" type="ORF">LJ725_00570</name>
</gene>
<evidence type="ECO:0000313" key="3">
    <source>
        <dbReference type="Proteomes" id="UP001198862"/>
    </source>
</evidence>
<dbReference type="GO" id="GO:0016874">
    <property type="term" value="F:ligase activity"/>
    <property type="evidence" value="ECO:0007669"/>
    <property type="project" value="UniProtKB-KW"/>
</dbReference>
<dbReference type="EC" id="6.2.1.n2" evidence="2"/>
<reference evidence="2 3" key="1">
    <citation type="submission" date="2021-11" db="EMBL/GenBank/DDBJ databases">
        <authorList>
            <person name="Lee D.-H."/>
            <person name="Kim S.-B."/>
        </authorList>
    </citation>
    <scope>NUCLEOTIDE SEQUENCE [LARGE SCALE GENOMIC DNA]</scope>
    <source>
        <strain evidence="2 3">KCTC 52223</strain>
    </source>
</reference>
<dbReference type="InterPro" id="IPR006195">
    <property type="entry name" value="aa-tRNA-synth_II"/>
</dbReference>
<protein>
    <submittedName>
        <fullName evidence="2">Amino acid--[acyl-carrier-protein] ligase</fullName>
        <ecNumber evidence="2">6.2.1.n2</ecNumber>
    </submittedName>
</protein>
<dbReference type="NCBIfam" id="NF005479">
    <property type="entry name" value="PRK07080.1"/>
    <property type="match status" value="1"/>
</dbReference>
<dbReference type="CDD" id="cd00670">
    <property type="entry name" value="Gly_His_Pro_Ser_Thr_tRS_core"/>
    <property type="match status" value="1"/>
</dbReference>
<evidence type="ECO:0000313" key="2">
    <source>
        <dbReference type="EMBL" id="MCC8427444.1"/>
    </source>
</evidence>
<keyword evidence="3" id="KW-1185">Reference proteome</keyword>
<comment type="caution">
    <text evidence="2">The sequence shown here is derived from an EMBL/GenBank/DDBJ whole genome shotgun (WGS) entry which is preliminary data.</text>
</comment>
<proteinExistence type="predicted"/>
<dbReference type="SUPFAM" id="SSF55681">
    <property type="entry name" value="Class II aaRS and biotin synthetases"/>
    <property type="match status" value="1"/>
</dbReference>
<keyword evidence="2" id="KW-0436">Ligase</keyword>
<dbReference type="RefSeq" id="WP_230548679.1">
    <property type="nucleotide sequence ID" value="NZ_JAJISD010000001.1"/>
</dbReference>
<dbReference type="Gene3D" id="3.30.930.10">
    <property type="entry name" value="Bira Bifunctional Protein, Domain 2"/>
    <property type="match status" value="1"/>
</dbReference>
<dbReference type="PROSITE" id="PS50862">
    <property type="entry name" value="AA_TRNA_LIGASE_II"/>
    <property type="match status" value="1"/>
</dbReference>
<name>A0ABS8KN04_9HYPH</name>
<feature type="domain" description="Aminoacyl-transfer RNA synthetases class-II family profile" evidence="1">
    <location>
        <begin position="152"/>
        <end position="294"/>
    </location>
</feature>
<dbReference type="Proteomes" id="UP001198862">
    <property type="component" value="Unassembled WGS sequence"/>
</dbReference>